<accession>A0A7C1H8V9</accession>
<dbReference type="EMBL" id="DSBT01000324">
    <property type="protein sequence ID" value="HDP78607.1"/>
    <property type="molecule type" value="Genomic_DNA"/>
</dbReference>
<dbReference type="Pfam" id="PF02653">
    <property type="entry name" value="BPD_transp_2"/>
    <property type="match status" value="1"/>
</dbReference>
<keyword evidence="3 6" id="KW-0812">Transmembrane</keyword>
<feature type="transmembrane region" description="Helical" evidence="6">
    <location>
        <begin position="37"/>
        <end position="55"/>
    </location>
</feature>
<evidence type="ECO:0000256" key="6">
    <source>
        <dbReference type="SAM" id="Phobius"/>
    </source>
</evidence>
<protein>
    <submittedName>
        <fullName evidence="7">ABC transporter permease</fullName>
    </submittedName>
</protein>
<dbReference type="PANTHER" id="PTHR32196">
    <property type="entry name" value="ABC TRANSPORTER PERMEASE PROTEIN YPHD-RELATED-RELATED"/>
    <property type="match status" value="1"/>
</dbReference>
<feature type="non-terminal residue" evidence="7">
    <location>
        <position position="250"/>
    </location>
</feature>
<feature type="transmembrane region" description="Helical" evidence="6">
    <location>
        <begin position="229"/>
        <end position="248"/>
    </location>
</feature>
<evidence type="ECO:0000256" key="3">
    <source>
        <dbReference type="ARBA" id="ARBA00022692"/>
    </source>
</evidence>
<evidence type="ECO:0000256" key="5">
    <source>
        <dbReference type="ARBA" id="ARBA00023136"/>
    </source>
</evidence>
<feature type="transmembrane region" description="Helical" evidence="6">
    <location>
        <begin position="139"/>
        <end position="159"/>
    </location>
</feature>
<gene>
    <name evidence="7" type="ORF">ENN47_10605</name>
</gene>
<evidence type="ECO:0000256" key="4">
    <source>
        <dbReference type="ARBA" id="ARBA00022989"/>
    </source>
</evidence>
<name>A0A7C1H8V9_9BACT</name>
<feature type="transmembrane region" description="Helical" evidence="6">
    <location>
        <begin position="110"/>
        <end position="132"/>
    </location>
</feature>
<feature type="transmembrane region" description="Helical" evidence="6">
    <location>
        <begin position="179"/>
        <end position="200"/>
    </location>
</feature>
<proteinExistence type="predicted"/>
<keyword evidence="4 6" id="KW-1133">Transmembrane helix</keyword>
<dbReference type="AlphaFoldDB" id="A0A7C1H8V9"/>
<dbReference type="CDD" id="cd06579">
    <property type="entry name" value="TM_PBP1_transp_AraH_like"/>
    <property type="match status" value="1"/>
</dbReference>
<evidence type="ECO:0000256" key="2">
    <source>
        <dbReference type="ARBA" id="ARBA00022475"/>
    </source>
</evidence>
<evidence type="ECO:0000256" key="1">
    <source>
        <dbReference type="ARBA" id="ARBA00004651"/>
    </source>
</evidence>
<keyword evidence="5 6" id="KW-0472">Membrane</keyword>
<comment type="subcellular location">
    <subcellularLocation>
        <location evidence="1">Cell membrane</location>
        <topology evidence="1">Multi-pass membrane protein</topology>
    </subcellularLocation>
</comment>
<feature type="transmembrane region" description="Helical" evidence="6">
    <location>
        <begin position="67"/>
        <end position="90"/>
    </location>
</feature>
<evidence type="ECO:0000313" key="7">
    <source>
        <dbReference type="EMBL" id="HDP78607.1"/>
    </source>
</evidence>
<organism evidence="7">
    <name type="scientific">Mesotoga infera</name>
    <dbReference type="NCBI Taxonomy" id="1236046"/>
    <lineage>
        <taxon>Bacteria</taxon>
        <taxon>Thermotogati</taxon>
        <taxon>Thermotogota</taxon>
        <taxon>Thermotogae</taxon>
        <taxon>Kosmotogales</taxon>
        <taxon>Kosmotogaceae</taxon>
        <taxon>Mesotoga</taxon>
    </lineage>
</organism>
<dbReference type="InterPro" id="IPR001851">
    <property type="entry name" value="ABC_transp_permease"/>
</dbReference>
<reference evidence="7" key="1">
    <citation type="journal article" date="2020" name="mSystems">
        <title>Genome- and Community-Level Interaction Insights into Carbon Utilization and Element Cycling Functions of Hydrothermarchaeota in Hydrothermal Sediment.</title>
        <authorList>
            <person name="Zhou Z."/>
            <person name="Liu Y."/>
            <person name="Xu W."/>
            <person name="Pan J."/>
            <person name="Luo Z.H."/>
            <person name="Li M."/>
        </authorList>
    </citation>
    <scope>NUCLEOTIDE SEQUENCE [LARGE SCALE GENOMIC DNA]</scope>
    <source>
        <strain evidence="7">SpSt-1179</strain>
    </source>
</reference>
<dbReference type="GO" id="GO:0022857">
    <property type="term" value="F:transmembrane transporter activity"/>
    <property type="evidence" value="ECO:0007669"/>
    <property type="project" value="InterPro"/>
</dbReference>
<sequence length="250" mass="27109">MLWGQWKMRRDSNSGSTLVSDSSAFTKEWLLTKGTTVLGFVAVFLFFTFSTDTFFSVSNFLNIGRQIAYIGVLSVGMSFIIITGNIDLSAGSGVALFGVLLAGFMELNGIPLWIALPLVAMIAAAVYIGLGFMVAYQRIPAFIVTLAMFTAFRGLAFIYSNKPIYVSDQSLRIMGRDSVLGIPIAIFIMAAYFFIAWVLLHKSQFGAHVYAVGDNAEAARRFDIKTKKVILSAFAIQGVSVALCAALISG</sequence>
<dbReference type="Proteomes" id="UP000886198">
    <property type="component" value="Unassembled WGS sequence"/>
</dbReference>
<keyword evidence="2" id="KW-1003">Cell membrane</keyword>
<comment type="caution">
    <text evidence="7">The sequence shown here is derived from an EMBL/GenBank/DDBJ whole genome shotgun (WGS) entry which is preliminary data.</text>
</comment>
<dbReference type="GO" id="GO:0005886">
    <property type="term" value="C:plasma membrane"/>
    <property type="evidence" value="ECO:0007669"/>
    <property type="project" value="UniProtKB-SubCell"/>
</dbReference>